<accession>A0ACC2LXK2</accession>
<dbReference type="Proteomes" id="UP001234297">
    <property type="component" value="Chromosome 3"/>
</dbReference>
<proteinExistence type="predicted"/>
<gene>
    <name evidence="1" type="ORF">MRB53_012360</name>
</gene>
<keyword evidence="2" id="KW-1185">Reference proteome</keyword>
<dbReference type="EMBL" id="CM056811">
    <property type="protein sequence ID" value="KAJ8638093.1"/>
    <property type="molecule type" value="Genomic_DNA"/>
</dbReference>
<sequence length="111" mass="12387">MDLVLVVEIATDDTYDGEEVVRVVREAVSSKVSDDMNSSTDCAIWLPRGSGMAVTRRCSHRECIERWLLTNQIMPDLPVSDLKYASIGLFFLCIDFLSSLCSVLGFYLLSS</sequence>
<evidence type="ECO:0000313" key="1">
    <source>
        <dbReference type="EMBL" id="KAJ8638093.1"/>
    </source>
</evidence>
<reference evidence="1 2" key="1">
    <citation type="journal article" date="2022" name="Hortic Res">
        <title>A haplotype resolved chromosomal level avocado genome allows analysis of novel avocado genes.</title>
        <authorList>
            <person name="Nath O."/>
            <person name="Fletcher S.J."/>
            <person name="Hayward A."/>
            <person name="Shaw L.M."/>
            <person name="Masouleh A.K."/>
            <person name="Furtado A."/>
            <person name="Henry R.J."/>
            <person name="Mitter N."/>
        </authorList>
    </citation>
    <scope>NUCLEOTIDE SEQUENCE [LARGE SCALE GENOMIC DNA]</scope>
    <source>
        <strain evidence="2">cv. Hass</strain>
    </source>
</reference>
<name>A0ACC2LXK2_PERAE</name>
<evidence type="ECO:0000313" key="2">
    <source>
        <dbReference type="Proteomes" id="UP001234297"/>
    </source>
</evidence>
<organism evidence="1 2">
    <name type="scientific">Persea americana</name>
    <name type="common">Avocado</name>
    <dbReference type="NCBI Taxonomy" id="3435"/>
    <lineage>
        <taxon>Eukaryota</taxon>
        <taxon>Viridiplantae</taxon>
        <taxon>Streptophyta</taxon>
        <taxon>Embryophyta</taxon>
        <taxon>Tracheophyta</taxon>
        <taxon>Spermatophyta</taxon>
        <taxon>Magnoliopsida</taxon>
        <taxon>Magnoliidae</taxon>
        <taxon>Laurales</taxon>
        <taxon>Lauraceae</taxon>
        <taxon>Persea</taxon>
    </lineage>
</organism>
<protein>
    <submittedName>
        <fullName evidence="1">Uncharacterized protein</fullName>
    </submittedName>
</protein>
<comment type="caution">
    <text evidence="1">The sequence shown here is derived from an EMBL/GenBank/DDBJ whole genome shotgun (WGS) entry which is preliminary data.</text>
</comment>